<evidence type="ECO:0000256" key="15">
    <source>
        <dbReference type="ARBA" id="ARBA00023239"/>
    </source>
</evidence>
<dbReference type="NCBIfam" id="TIGR02024">
    <property type="entry name" value="FtcD"/>
    <property type="match status" value="1"/>
</dbReference>
<comment type="similarity">
    <text evidence="5">In the C-terminal section; belongs to the cyclodeaminase/cyclohydrolase family.</text>
</comment>
<evidence type="ECO:0000256" key="12">
    <source>
        <dbReference type="ARBA" id="ARBA00022954"/>
    </source>
</evidence>
<dbReference type="SMART" id="SM01221">
    <property type="entry name" value="FTCD"/>
    <property type="match status" value="1"/>
</dbReference>
<dbReference type="InterPro" id="IPR051623">
    <property type="entry name" value="FTCD"/>
</dbReference>
<evidence type="ECO:0000313" key="23">
    <source>
        <dbReference type="Proteomes" id="UP001146793"/>
    </source>
</evidence>
<evidence type="ECO:0000256" key="16">
    <source>
        <dbReference type="ARBA" id="ARBA00023268"/>
    </source>
</evidence>
<evidence type="ECO:0000256" key="11">
    <source>
        <dbReference type="ARBA" id="ARBA00022808"/>
    </source>
</evidence>
<evidence type="ECO:0000256" key="17">
    <source>
        <dbReference type="ARBA" id="ARBA00025506"/>
    </source>
</evidence>
<evidence type="ECO:0000256" key="14">
    <source>
        <dbReference type="ARBA" id="ARBA00023212"/>
    </source>
</evidence>
<keyword evidence="9" id="KW-0963">Cytoplasm</keyword>
<proteinExistence type="inferred from homology"/>
<dbReference type="SMART" id="SM01222">
    <property type="entry name" value="FTCD_N"/>
    <property type="match status" value="1"/>
</dbReference>
<dbReference type="SUPFAM" id="SSF55116">
    <property type="entry name" value="Formiminotransferase domain of formiminotransferase-cyclodeaminase"/>
    <property type="match status" value="2"/>
</dbReference>
<comment type="caution">
    <text evidence="22">The sequence shown here is derived from an EMBL/GenBank/DDBJ whole genome shotgun (WGS) entry which is preliminary data.</text>
</comment>
<comment type="pathway">
    <text evidence="3">Amino-acid degradation; L-histidine degradation into L-glutamate; L-glutamate from N-formimidoyl-L-glutamate (transferase route): step 1/1.</text>
</comment>
<evidence type="ECO:0000256" key="2">
    <source>
        <dbReference type="ARBA" id="ARBA00004555"/>
    </source>
</evidence>
<dbReference type="Gene3D" id="3.30.990.10">
    <property type="entry name" value="Formiminotransferase, N-terminal subdomain"/>
    <property type="match status" value="1"/>
</dbReference>
<evidence type="ECO:0000256" key="6">
    <source>
        <dbReference type="ARBA" id="ARBA00012252"/>
    </source>
</evidence>
<dbReference type="AlphaFoldDB" id="A0AAV7YBW2"/>
<keyword evidence="16" id="KW-0511">Multifunctional enzyme</keyword>
<dbReference type="InterPro" id="IPR012886">
    <property type="entry name" value="Formiminotransferase_N"/>
</dbReference>
<evidence type="ECO:0000256" key="1">
    <source>
        <dbReference type="ARBA" id="ARBA00004114"/>
    </source>
</evidence>
<dbReference type="EC" id="2.1.2.5" evidence="6"/>
<evidence type="ECO:0000256" key="9">
    <source>
        <dbReference type="ARBA" id="ARBA00022490"/>
    </source>
</evidence>
<reference evidence="22" key="1">
    <citation type="submission" date="2022-08" db="EMBL/GenBank/DDBJ databases">
        <title>Novel sulphate-reducing endosymbionts in the free-living metamonad Anaeramoeba.</title>
        <authorList>
            <person name="Jerlstrom-Hultqvist J."/>
            <person name="Cepicka I."/>
            <person name="Gallot-Lavallee L."/>
            <person name="Salas-Leiva D."/>
            <person name="Curtis B.A."/>
            <person name="Zahonova K."/>
            <person name="Pipaliya S."/>
            <person name="Dacks J."/>
            <person name="Roger A.J."/>
        </authorList>
    </citation>
    <scope>NUCLEOTIDE SEQUENCE</scope>
    <source>
        <strain evidence="22">Busselton2</strain>
    </source>
</reference>
<comment type="similarity">
    <text evidence="4">In the N-terminal section; belongs to the formiminotransferase family.</text>
</comment>
<evidence type="ECO:0000256" key="3">
    <source>
        <dbReference type="ARBA" id="ARBA00005082"/>
    </source>
</evidence>
<feature type="domain" description="Formiminotransferase C-terminal subdomain" evidence="20">
    <location>
        <begin position="180"/>
        <end position="340"/>
    </location>
</feature>
<evidence type="ECO:0000259" key="20">
    <source>
        <dbReference type="SMART" id="SM01221"/>
    </source>
</evidence>
<evidence type="ECO:0000256" key="19">
    <source>
        <dbReference type="ARBA" id="ARBA00030029"/>
    </source>
</evidence>
<dbReference type="EMBL" id="JANTQA010000070">
    <property type="protein sequence ID" value="KAJ3426097.1"/>
    <property type="molecule type" value="Genomic_DNA"/>
</dbReference>
<dbReference type="InterPro" id="IPR036178">
    <property type="entry name" value="Formintransfe-cycloase-like_sf"/>
</dbReference>
<keyword evidence="12" id="KW-0290">Folate-binding</keyword>
<dbReference type="InterPro" id="IPR004227">
    <property type="entry name" value="Formiminotransferase_cat"/>
</dbReference>
<dbReference type="InterPro" id="IPR022384">
    <property type="entry name" value="FormiminoTrfase_cat_dom_sf"/>
</dbReference>
<keyword evidence="11" id="KW-0369">Histidine metabolism</keyword>
<comment type="subcellular location">
    <subcellularLocation>
        <location evidence="1">Cytoplasm</location>
        <location evidence="1">Cytoskeleton</location>
        <location evidence="1">Microtubule organizing center</location>
        <location evidence="1">Centrosome</location>
        <location evidence="1">Centriole</location>
    </subcellularLocation>
    <subcellularLocation>
        <location evidence="2">Golgi apparatus</location>
    </subcellularLocation>
</comment>
<protein>
    <recommendedName>
        <fullName evidence="8">Formimidoyltransferase-cyclodeaminase</fullName>
        <ecNumber evidence="6">2.1.2.5</ecNumber>
        <ecNumber evidence="7">4.3.1.4</ecNumber>
    </recommendedName>
    <alternativeName>
        <fullName evidence="19">Formiminotransferase-cyclodeaminase</fullName>
    </alternativeName>
</protein>
<feature type="domain" description="Formiminotransferase N-terminal subdomain" evidence="21">
    <location>
        <begin position="3"/>
        <end position="179"/>
    </location>
</feature>
<dbReference type="GO" id="GO:0030409">
    <property type="term" value="F:glutamate formimidoyltransferase activity"/>
    <property type="evidence" value="ECO:0007669"/>
    <property type="project" value="UniProtKB-EC"/>
</dbReference>
<dbReference type="InterPro" id="IPR037064">
    <property type="entry name" value="Formiminotransferase_N_sf"/>
</dbReference>
<dbReference type="EC" id="4.3.1.4" evidence="7"/>
<dbReference type="Pfam" id="PF02971">
    <property type="entry name" value="FTCD"/>
    <property type="match status" value="1"/>
</dbReference>
<evidence type="ECO:0000256" key="10">
    <source>
        <dbReference type="ARBA" id="ARBA00022679"/>
    </source>
</evidence>
<dbReference type="GO" id="GO:0030412">
    <property type="term" value="F:formimidoyltetrahydrofolate cyclodeaminase activity"/>
    <property type="evidence" value="ECO:0007669"/>
    <property type="project" value="UniProtKB-EC"/>
</dbReference>
<dbReference type="GO" id="GO:0006547">
    <property type="term" value="P:L-histidine metabolic process"/>
    <property type="evidence" value="ECO:0007669"/>
    <property type="project" value="UniProtKB-KW"/>
</dbReference>
<dbReference type="Gene3D" id="1.20.120.680">
    <property type="entry name" value="Formiminotetrahydrofolate cyclodeaminase monomer, up-and-down helical bundle"/>
    <property type="match status" value="1"/>
</dbReference>
<evidence type="ECO:0000259" key="21">
    <source>
        <dbReference type="SMART" id="SM01222"/>
    </source>
</evidence>
<accession>A0AAV7YBW2</accession>
<dbReference type="GO" id="GO:0005814">
    <property type="term" value="C:centriole"/>
    <property type="evidence" value="ECO:0007669"/>
    <property type="project" value="UniProtKB-SubCell"/>
</dbReference>
<evidence type="ECO:0000256" key="7">
    <source>
        <dbReference type="ARBA" id="ARBA00012998"/>
    </source>
</evidence>
<keyword evidence="14" id="KW-0206">Cytoskeleton</keyword>
<evidence type="ECO:0000256" key="18">
    <source>
        <dbReference type="ARBA" id="ARBA00025915"/>
    </source>
</evidence>
<dbReference type="InterPro" id="IPR013802">
    <property type="entry name" value="Formiminotransferase_C"/>
</dbReference>
<keyword evidence="15" id="KW-0456">Lyase</keyword>
<keyword evidence="13" id="KW-0333">Golgi apparatus</keyword>
<evidence type="ECO:0000256" key="13">
    <source>
        <dbReference type="ARBA" id="ARBA00023034"/>
    </source>
</evidence>
<dbReference type="InterPro" id="IPR037070">
    <property type="entry name" value="Formiminotransferase_C_sf"/>
</dbReference>
<dbReference type="Pfam" id="PF04961">
    <property type="entry name" value="FTCD_C"/>
    <property type="match status" value="1"/>
</dbReference>
<dbReference type="GO" id="GO:0005542">
    <property type="term" value="F:folic acid binding"/>
    <property type="evidence" value="ECO:0007669"/>
    <property type="project" value="UniProtKB-KW"/>
</dbReference>
<evidence type="ECO:0000256" key="4">
    <source>
        <dbReference type="ARBA" id="ARBA00008297"/>
    </source>
</evidence>
<evidence type="ECO:0000256" key="5">
    <source>
        <dbReference type="ARBA" id="ARBA00010825"/>
    </source>
</evidence>
<comment type="subunit">
    <text evidence="18">Homooctamer, including four polyglutamate binding sites. The subunits are arranged as a tetramer of dimers, and form a planar ring-shaped structure.</text>
</comment>
<gene>
    <name evidence="22" type="ORF">M0812_28545</name>
</gene>
<dbReference type="PANTHER" id="PTHR12234:SF0">
    <property type="entry name" value="FORMIMIDOYLTRANSFERASE-CYCLODEAMINASE"/>
    <property type="match status" value="1"/>
</dbReference>
<organism evidence="22 23">
    <name type="scientific">Anaeramoeba flamelloides</name>
    <dbReference type="NCBI Taxonomy" id="1746091"/>
    <lineage>
        <taxon>Eukaryota</taxon>
        <taxon>Metamonada</taxon>
        <taxon>Anaeramoebidae</taxon>
        <taxon>Anaeramoeba</taxon>
    </lineage>
</organism>
<name>A0AAV7YBW2_9EUKA</name>
<dbReference type="Gene3D" id="3.30.70.670">
    <property type="entry name" value="Formiminotransferase, C-terminal subdomain"/>
    <property type="match status" value="1"/>
</dbReference>
<dbReference type="Proteomes" id="UP001146793">
    <property type="component" value="Unassembled WGS sequence"/>
</dbReference>
<evidence type="ECO:0000256" key="8">
    <source>
        <dbReference type="ARBA" id="ARBA00017787"/>
    </source>
</evidence>
<dbReference type="GO" id="GO:0005794">
    <property type="term" value="C:Golgi apparatus"/>
    <property type="evidence" value="ECO:0007669"/>
    <property type="project" value="UniProtKB-SubCell"/>
</dbReference>
<dbReference type="Pfam" id="PF07837">
    <property type="entry name" value="FTCD_N"/>
    <property type="match status" value="1"/>
</dbReference>
<dbReference type="InterPro" id="IPR007044">
    <property type="entry name" value="Cyclodeamin/CycHdrlase"/>
</dbReference>
<dbReference type="PANTHER" id="PTHR12234">
    <property type="entry name" value="FORMIMINOTRANSFERASE-CYCLODEAMINASE"/>
    <property type="match status" value="1"/>
</dbReference>
<dbReference type="SUPFAM" id="SSF101262">
    <property type="entry name" value="Methenyltetrahydrofolate cyclohydrolase-like"/>
    <property type="match status" value="1"/>
</dbReference>
<comment type="function">
    <text evidence="17">Folate-dependent enzyme, that displays both transferase and deaminase activity. Serves to channel one-carbon units from formiminoglutamate to the folate pool.</text>
</comment>
<evidence type="ECO:0000313" key="22">
    <source>
        <dbReference type="EMBL" id="KAJ3426097.1"/>
    </source>
</evidence>
<keyword evidence="10" id="KW-0808">Transferase</keyword>
<sequence length="564" mass="62889">MDQIVECVPNFSEGRSTEIIEKICEAIKTRDVLLISSEPGADTNRTVITFVGSPNEVLEAAFCAISMAAELIDMRKHKGSHSRMGATDVCPFIPVQNISIEECVKLAQKLGKRVAEELSIPIYLYEYAATCEERKNLATVRSGQYEGLEEKLKDEKWKPDFGDPIFNAKSGATVIGARDYLLAYNINLNSNKRKHAHDIALDIREAGRAKRDKEGVILRDKEGKALKVPGSLKCCKAVGWVAYNISQISMNLVNYHVTSLHQAFDECDEQARKRGLRVTGSELVGVVPLEAMVMAGKYYLKKMNLSTAVPEEDLVDVAIKSLGLDDIEKFDPQNKIIEYRIQKYIQEKKDQLLVNKTIIGFNNELSRDSVAPGGGSVASLCGTLSSALSAMVCNLTIGKKGYESVFEELETIGNRCQNLKDKLTILIDKDTEAFNDIISARRMPRRSEEDKLKRLEAIKQANRNATLIPLQVMEHSLEILELNKTVVQKGNENSLSDCGVANLLAMSSVEGAYYNVLINLQGITDDEEWKQEISKKAKKIFESSNLISTKVKQNVMDRLLQEKK</sequence>